<dbReference type="Proteomes" id="UP000038830">
    <property type="component" value="Unassembled WGS sequence"/>
</dbReference>
<evidence type="ECO:0000313" key="2">
    <source>
        <dbReference type="Proteomes" id="UP000038830"/>
    </source>
</evidence>
<dbReference type="EMBL" id="CDQK01000002">
    <property type="protein sequence ID" value="CEP21267.1"/>
    <property type="molecule type" value="Genomic_DNA"/>
</dbReference>
<evidence type="ECO:0000313" key="1">
    <source>
        <dbReference type="EMBL" id="CEP21267.1"/>
    </source>
</evidence>
<dbReference type="AlphaFoldDB" id="A0A0H5C1D8"/>
<proteinExistence type="predicted"/>
<organism evidence="1 2">
    <name type="scientific">Cyberlindnera jadinii (strain ATCC 18201 / CBS 1600 / BCRC 20928 / JCM 3617 / NBRC 0987 / NRRL Y-1542)</name>
    <name type="common">Torula yeast</name>
    <name type="synonym">Candida utilis</name>
    <dbReference type="NCBI Taxonomy" id="983966"/>
    <lineage>
        <taxon>Eukaryota</taxon>
        <taxon>Fungi</taxon>
        <taxon>Dikarya</taxon>
        <taxon>Ascomycota</taxon>
        <taxon>Saccharomycotina</taxon>
        <taxon>Saccharomycetes</taxon>
        <taxon>Phaffomycetales</taxon>
        <taxon>Phaffomycetaceae</taxon>
        <taxon>Cyberlindnera</taxon>
    </lineage>
</organism>
<gene>
    <name evidence="1" type="ORF">BN1211_1318</name>
</gene>
<accession>A0A0H5C1D8</accession>
<sequence length="63" mass="7063">MAIPSSVEWPWTPILMQRLTTTEGSKEADIVTQTSSDSAERHSQVIAPRCDVYEQQMVNGILE</sequence>
<reference evidence="2" key="1">
    <citation type="journal article" date="2015" name="J. Biotechnol.">
        <title>The structure of the Cyberlindnera jadinii genome and its relation to Candida utilis analyzed by the occurrence of single nucleotide polymorphisms.</title>
        <authorList>
            <person name="Rupp O."/>
            <person name="Brinkrolf K."/>
            <person name="Buerth C."/>
            <person name="Kunigo M."/>
            <person name="Schneider J."/>
            <person name="Jaenicke S."/>
            <person name="Goesmann A."/>
            <person name="Puehler A."/>
            <person name="Jaeger K.-E."/>
            <person name="Ernst J.F."/>
        </authorList>
    </citation>
    <scope>NUCLEOTIDE SEQUENCE [LARGE SCALE GENOMIC DNA]</scope>
    <source>
        <strain evidence="2">ATCC 18201 / CBS 1600 / BCRC 20928 / JCM 3617 / NBRC 0987 / NRRL Y-1542</strain>
    </source>
</reference>
<name>A0A0H5C1D8_CYBJN</name>
<protein>
    <submittedName>
        <fullName evidence="1">Uncharacterized protein</fullName>
    </submittedName>
</protein>